<dbReference type="GO" id="GO:0034455">
    <property type="term" value="C:t-UTP complex"/>
    <property type="evidence" value="ECO:0007669"/>
    <property type="project" value="TreeGrafter"/>
</dbReference>
<feature type="compositionally biased region" description="Basic and acidic residues" evidence="1">
    <location>
        <begin position="130"/>
        <end position="150"/>
    </location>
</feature>
<dbReference type="InterPro" id="IPR015943">
    <property type="entry name" value="WD40/YVTN_repeat-like_dom_sf"/>
</dbReference>
<dbReference type="Proteomes" id="UP000324800">
    <property type="component" value="Unassembled WGS sequence"/>
</dbReference>
<dbReference type="GO" id="GO:0030686">
    <property type="term" value="C:90S preribosome"/>
    <property type="evidence" value="ECO:0007669"/>
    <property type="project" value="InterPro"/>
</dbReference>
<evidence type="ECO:0000313" key="3">
    <source>
        <dbReference type="Proteomes" id="UP000324800"/>
    </source>
</evidence>
<dbReference type="GO" id="GO:0003723">
    <property type="term" value="F:RNA binding"/>
    <property type="evidence" value="ECO:0007669"/>
    <property type="project" value="TreeGrafter"/>
</dbReference>
<dbReference type="InterPro" id="IPR046351">
    <property type="entry name" value="UTP4"/>
</dbReference>
<comment type="caution">
    <text evidence="2">The sequence shown here is derived from an EMBL/GenBank/DDBJ whole genome shotgun (WGS) entry which is preliminary data.</text>
</comment>
<name>A0A5J4TBE5_9EUKA</name>
<protein>
    <submittedName>
        <fullName evidence="2">Uncharacterized protein</fullName>
    </submittedName>
</protein>
<feature type="compositionally biased region" description="Acidic residues" evidence="1">
    <location>
        <begin position="151"/>
        <end position="162"/>
    </location>
</feature>
<dbReference type="OrthoDB" id="8883818at2759"/>
<feature type="region of interest" description="Disordered" evidence="1">
    <location>
        <begin position="130"/>
        <end position="182"/>
    </location>
</feature>
<dbReference type="EMBL" id="SNRW01035033">
    <property type="protein sequence ID" value="KAA6355183.1"/>
    <property type="molecule type" value="Genomic_DNA"/>
</dbReference>
<feature type="compositionally biased region" description="Basic and acidic residues" evidence="1">
    <location>
        <begin position="163"/>
        <end position="182"/>
    </location>
</feature>
<evidence type="ECO:0000256" key="1">
    <source>
        <dbReference type="SAM" id="MobiDB-lite"/>
    </source>
</evidence>
<dbReference type="SUPFAM" id="SSF50978">
    <property type="entry name" value="WD40 repeat-like"/>
    <property type="match status" value="1"/>
</dbReference>
<dbReference type="PANTHER" id="PTHR44163">
    <property type="entry name" value="U3 SMALL NUCLEOLAR RNA-ASSOCIATED PROTEIN 4 HOMOLOG"/>
    <property type="match status" value="1"/>
</dbReference>
<dbReference type="InterPro" id="IPR036322">
    <property type="entry name" value="WD40_repeat_dom_sf"/>
</dbReference>
<gene>
    <name evidence="2" type="ORF">EZS28_049290</name>
</gene>
<dbReference type="GO" id="GO:0000462">
    <property type="term" value="P:maturation of SSU-rRNA from tricistronic rRNA transcript (SSU-rRNA, 5.8S rRNA, LSU-rRNA)"/>
    <property type="evidence" value="ECO:0007669"/>
    <property type="project" value="InterPro"/>
</dbReference>
<sequence>MKMELDKYGGVRPKIWKLLSVGLEMKDGYNMLCSGDSNGYVSFWDVKTQTLIQSFRQHTSDVTQLVVANGGLTVYSSGLDQITNRFDYNVTQYGELKDKTKNKWEDIERRAKIKIEKRKVNKMKEIQTEMNKEIEKSENQQNNEYKKQNEQEDIEIDQDELKEEMKKDKEYNRTIQTIREEV</sequence>
<evidence type="ECO:0000313" key="2">
    <source>
        <dbReference type="EMBL" id="KAA6355183.1"/>
    </source>
</evidence>
<accession>A0A5J4TBE5</accession>
<dbReference type="PANTHER" id="PTHR44163:SF1">
    <property type="entry name" value="U3 SMALL NUCLEOLAR RNA-ASSOCIATED PROTEIN 4 HOMOLOG"/>
    <property type="match status" value="1"/>
</dbReference>
<proteinExistence type="predicted"/>
<dbReference type="AlphaFoldDB" id="A0A5J4TBE5"/>
<dbReference type="GO" id="GO:0032040">
    <property type="term" value="C:small-subunit processome"/>
    <property type="evidence" value="ECO:0007669"/>
    <property type="project" value="TreeGrafter"/>
</dbReference>
<organism evidence="2 3">
    <name type="scientific">Streblomastix strix</name>
    <dbReference type="NCBI Taxonomy" id="222440"/>
    <lineage>
        <taxon>Eukaryota</taxon>
        <taxon>Metamonada</taxon>
        <taxon>Preaxostyla</taxon>
        <taxon>Oxymonadida</taxon>
        <taxon>Streblomastigidae</taxon>
        <taxon>Streblomastix</taxon>
    </lineage>
</organism>
<dbReference type="Gene3D" id="2.130.10.10">
    <property type="entry name" value="YVTN repeat-like/Quinoprotein amine dehydrogenase"/>
    <property type="match status" value="1"/>
</dbReference>
<reference evidence="2 3" key="1">
    <citation type="submission" date="2019-03" db="EMBL/GenBank/DDBJ databases">
        <title>Single cell metagenomics reveals metabolic interactions within the superorganism composed of flagellate Streblomastix strix and complex community of Bacteroidetes bacteria on its surface.</title>
        <authorList>
            <person name="Treitli S.C."/>
            <person name="Kolisko M."/>
            <person name="Husnik F."/>
            <person name="Keeling P."/>
            <person name="Hampl V."/>
        </authorList>
    </citation>
    <scope>NUCLEOTIDE SEQUENCE [LARGE SCALE GENOMIC DNA]</scope>
    <source>
        <strain evidence="2">ST1C</strain>
    </source>
</reference>